<dbReference type="NCBIfam" id="TIGR01727">
    <property type="entry name" value="oligo_HPY"/>
    <property type="match status" value="1"/>
</dbReference>
<keyword evidence="7" id="KW-0472">Membrane</keyword>
<evidence type="ECO:0000256" key="7">
    <source>
        <dbReference type="ARBA" id="ARBA00023136"/>
    </source>
</evidence>
<comment type="subcellular location">
    <subcellularLocation>
        <location evidence="1">Cell inner membrane</location>
        <topology evidence="1">Peripheral membrane protein</topology>
    </subcellularLocation>
</comment>
<evidence type="ECO:0000313" key="10">
    <source>
        <dbReference type="Proteomes" id="UP000028680"/>
    </source>
</evidence>
<dbReference type="InterPro" id="IPR027417">
    <property type="entry name" value="P-loop_NTPase"/>
</dbReference>
<proteinExistence type="inferred from homology"/>
<keyword evidence="4" id="KW-1003">Cell membrane</keyword>
<dbReference type="GO" id="GO:0016887">
    <property type="term" value="F:ATP hydrolysis activity"/>
    <property type="evidence" value="ECO:0007669"/>
    <property type="project" value="InterPro"/>
</dbReference>
<evidence type="ECO:0000313" key="9">
    <source>
        <dbReference type="EMBL" id="AII85931.1"/>
    </source>
</evidence>
<dbReference type="CDD" id="cd03257">
    <property type="entry name" value="ABC_NikE_OppD_transporters"/>
    <property type="match status" value="1"/>
</dbReference>
<dbReference type="Pfam" id="PF00005">
    <property type="entry name" value="ABC_tran"/>
    <property type="match status" value="1"/>
</dbReference>
<dbReference type="SUPFAM" id="SSF52540">
    <property type="entry name" value="P-loop containing nucleoside triphosphate hydrolases"/>
    <property type="match status" value="1"/>
</dbReference>
<dbReference type="GO" id="GO:0055085">
    <property type="term" value="P:transmembrane transport"/>
    <property type="evidence" value="ECO:0007669"/>
    <property type="project" value="UniProtKB-ARBA"/>
</dbReference>
<dbReference type="Pfam" id="PF08352">
    <property type="entry name" value="oligo_HPY"/>
    <property type="match status" value="1"/>
</dbReference>
<comment type="similarity">
    <text evidence="2">Belongs to the ABC transporter superfamily.</text>
</comment>
<evidence type="ECO:0000256" key="2">
    <source>
        <dbReference type="ARBA" id="ARBA00005417"/>
    </source>
</evidence>
<dbReference type="InterPro" id="IPR003593">
    <property type="entry name" value="AAA+_ATPase"/>
</dbReference>
<dbReference type="PANTHER" id="PTHR43297:SF2">
    <property type="entry name" value="DIPEPTIDE TRANSPORT ATP-BINDING PROTEIN DPPD"/>
    <property type="match status" value="1"/>
</dbReference>
<evidence type="ECO:0000259" key="8">
    <source>
        <dbReference type="PROSITE" id="PS50893"/>
    </source>
</evidence>
<dbReference type="SMART" id="SM00382">
    <property type="entry name" value="AAA"/>
    <property type="match status" value="1"/>
</dbReference>
<evidence type="ECO:0000256" key="5">
    <source>
        <dbReference type="ARBA" id="ARBA00022741"/>
    </source>
</evidence>
<dbReference type="RefSeq" id="WP_044048799.1">
    <property type="nucleotide sequence ID" value="NZ_CP003984.1"/>
</dbReference>
<dbReference type="InterPro" id="IPR003439">
    <property type="entry name" value="ABC_transporter-like_ATP-bd"/>
</dbReference>
<dbReference type="GeneID" id="93368259"/>
<dbReference type="GO" id="GO:0015833">
    <property type="term" value="P:peptide transport"/>
    <property type="evidence" value="ECO:0007669"/>
    <property type="project" value="InterPro"/>
</dbReference>
<dbReference type="AlphaFoldDB" id="A0AAN0VHC0"/>
<feature type="domain" description="ABC transporter" evidence="8">
    <location>
        <begin position="6"/>
        <end position="257"/>
    </location>
</feature>
<dbReference type="InterPro" id="IPR017871">
    <property type="entry name" value="ABC_transporter-like_CS"/>
</dbReference>
<dbReference type="PANTHER" id="PTHR43297">
    <property type="entry name" value="OLIGOPEPTIDE TRANSPORT ATP-BINDING PROTEIN APPD"/>
    <property type="match status" value="1"/>
</dbReference>
<accession>A0AAN0VHC0</accession>
<evidence type="ECO:0000256" key="3">
    <source>
        <dbReference type="ARBA" id="ARBA00022448"/>
    </source>
</evidence>
<dbReference type="KEGG" id="ptp:RCA23_c03690"/>
<evidence type="ECO:0000256" key="6">
    <source>
        <dbReference type="ARBA" id="ARBA00022840"/>
    </source>
</evidence>
<gene>
    <name evidence="9" type="ORF">RCA23_c03690</name>
</gene>
<dbReference type="Gene3D" id="3.40.50.300">
    <property type="entry name" value="P-loop containing nucleotide triphosphate hydrolases"/>
    <property type="match status" value="1"/>
</dbReference>
<organism evidence="9 10">
    <name type="scientific">Planktomarina temperata RCA23</name>
    <dbReference type="NCBI Taxonomy" id="666509"/>
    <lineage>
        <taxon>Bacteria</taxon>
        <taxon>Pseudomonadati</taxon>
        <taxon>Pseudomonadota</taxon>
        <taxon>Alphaproteobacteria</taxon>
        <taxon>Rhodobacterales</taxon>
        <taxon>Paracoccaceae</taxon>
        <taxon>Planktomarina</taxon>
    </lineage>
</organism>
<protein>
    <submittedName>
        <fullName evidence="9">Oligopeptide/dipeptide ABC transporter, ATP-binding protein</fullName>
    </submittedName>
</protein>
<sequence>MMRPLLDVQNLTIELTTRDGVAPVIDDLSFSLNAGETLSFVGESGCGKSMTALALMGLLPANVGRIASGHILFEDEDLAQASDARLRKIRGNDISMIFQEPMTSLNPVLTIGEQIAEVLRAHQGLSRKAAWEQAIALLDAVRIPNPKGRAGDYPFQMSGGQRQRAMIAMALACAPKILIADEPTTALDVTVQAQIFDLLGDLRKQTGAAIILITHDMGAVAEMAERMIVMYAGRKAELGPVDQIIDHPRHPYTKGLIECVPHIQSELSSTRHDLVEVPGIVPSLREFGKDQCLFASRCRYLTEACLAGRPKPKEFANAQSADCWHAEEL</sequence>
<keyword evidence="3" id="KW-0813">Transport</keyword>
<dbReference type="Proteomes" id="UP000028680">
    <property type="component" value="Chromosome"/>
</dbReference>
<keyword evidence="6 9" id="KW-0067">ATP-binding</keyword>
<keyword evidence="10" id="KW-1185">Reference proteome</keyword>
<dbReference type="PROSITE" id="PS00211">
    <property type="entry name" value="ABC_TRANSPORTER_1"/>
    <property type="match status" value="1"/>
</dbReference>
<keyword evidence="5" id="KW-0547">Nucleotide-binding</keyword>
<name>A0AAN0VHC0_9RHOB</name>
<dbReference type="EMBL" id="CP003984">
    <property type="protein sequence ID" value="AII85931.1"/>
    <property type="molecule type" value="Genomic_DNA"/>
</dbReference>
<dbReference type="GO" id="GO:0005886">
    <property type="term" value="C:plasma membrane"/>
    <property type="evidence" value="ECO:0007669"/>
    <property type="project" value="UniProtKB-SubCell"/>
</dbReference>
<dbReference type="PROSITE" id="PS50893">
    <property type="entry name" value="ABC_TRANSPORTER_2"/>
    <property type="match status" value="1"/>
</dbReference>
<evidence type="ECO:0000256" key="4">
    <source>
        <dbReference type="ARBA" id="ARBA00022475"/>
    </source>
</evidence>
<dbReference type="InterPro" id="IPR013563">
    <property type="entry name" value="Oligopep_ABC_C"/>
</dbReference>
<dbReference type="FunFam" id="3.40.50.300:FF:000016">
    <property type="entry name" value="Oligopeptide ABC transporter ATP-binding component"/>
    <property type="match status" value="1"/>
</dbReference>
<dbReference type="GO" id="GO:0005524">
    <property type="term" value="F:ATP binding"/>
    <property type="evidence" value="ECO:0007669"/>
    <property type="project" value="UniProtKB-KW"/>
</dbReference>
<reference evidence="9 10" key="1">
    <citation type="journal article" date="2014" name="ISME J.">
        <title>Adaptation of an abundant Roseobacter RCA organism to pelagic systems revealed by genomic and transcriptomic analyses.</title>
        <authorList>
            <person name="Voget S."/>
            <person name="Wemheuer B."/>
            <person name="Brinkhoff T."/>
            <person name="Vollmers J."/>
            <person name="Dietrich S."/>
            <person name="Giebel H.A."/>
            <person name="Beardsley C."/>
            <person name="Sardemann C."/>
            <person name="Bakenhus I."/>
            <person name="Billerbeck S."/>
            <person name="Daniel R."/>
            <person name="Simon M."/>
        </authorList>
    </citation>
    <scope>NUCLEOTIDE SEQUENCE [LARGE SCALE GENOMIC DNA]</scope>
    <source>
        <strain evidence="9 10">RCA23</strain>
    </source>
</reference>
<evidence type="ECO:0000256" key="1">
    <source>
        <dbReference type="ARBA" id="ARBA00004417"/>
    </source>
</evidence>
<dbReference type="InterPro" id="IPR050388">
    <property type="entry name" value="ABC_Ni/Peptide_Import"/>
</dbReference>